<dbReference type="OrthoDB" id="9797829at2"/>
<dbReference type="CAZy" id="GT4">
    <property type="family name" value="Glycosyltransferase Family 4"/>
</dbReference>
<dbReference type="SUPFAM" id="SSF53756">
    <property type="entry name" value="UDP-Glycosyltransferase/glycogen phosphorylase"/>
    <property type="match status" value="1"/>
</dbReference>
<keyword evidence="5" id="KW-1185">Reference proteome</keyword>
<evidence type="ECO:0000313" key="5">
    <source>
        <dbReference type="Proteomes" id="UP000008204"/>
    </source>
</evidence>
<feature type="domain" description="Glycosyltransferase subfamily 4-like N-terminal" evidence="3">
    <location>
        <begin position="16"/>
        <end position="170"/>
    </location>
</feature>
<dbReference type="Pfam" id="PF13439">
    <property type="entry name" value="Glyco_transf_4"/>
    <property type="match status" value="1"/>
</dbReference>
<dbReference type="PANTHER" id="PTHR46401:SF2">
    <property type="entry name" value="GLYCOSYLTRANSFERASE WBBK-RELATED"/>
    <property type="match status" value="1"/>
</dbReference>
<evidence type="ECO:0000256" key="1">
    <source>
        <dbReference type="ARBA" id="ARBA00022679"/>
    </source>
</evidence>
<dbReference type="GO" id="GO:0009103">
    <property type="term" value="P:lipopolysaccharide biosynthetic process"/>
    <property type="evidence" value="ECO:0007669"/>
    <property type="project" value="TreeGrafter"/>
</dbReference>
<dbReference type="eggNOG" id="COG0438">
    <property type="taxonomic scope" value="Bacteria"/>
</dbReference>
<dbReference type="GO" id="GO:0016757">
    <property type="term" value="F:glycosyltransferase activity"/>
    <property type="evidence" value="ECO:0007669"/>
    <property type="project" value="InterPro"/>
</dbReference>
<dbReference type="Proteomes" id="UP000008204">
    <property type="component" value="Chromosome"/>
</dbReference>
<sequence>MKILYDGEIYSNQVAGGINRYFANIISRLPSDFTPSLIVESSPELNYPVHPNLKSLWWYKRFRPERLRILTDKLYSNAINKFNHFDLAHPTYYSLVTRQPLDNYKCPIVITVYDMIHELLPQQVPYSSHGISIKSKAIKSAQAIICISENTKKDLVNLYSIPEHKISVTYLAAEIDVSLSYGSEVVPKDPYYLYIGSRAKYKNFDRLLLAFAKTISAQSDLKLCVIGSPFNEKEAKRIAELKLGDHLENYGYVSDSHLAKLYRNSMALVYPSLYEGFGIPPLEAMSCQTAVIAANSSSLPEVVDDAGLLFNPESTDELAEQLIFLLNHPIERENLITKGYARSKLFTWEKTVAETIDVYRSLTESR</sequence>
<dbReference type="InterPro" id="IPR028098">
    <property type="entry name" value="Glyco_trans_4-like_N"/>
</dbReference>
<evidence type="ECO:0000259" key="3">
    <source>
        <dbReference type="Pfam" id="PF13439"/>
    </source>
</evidence>
<keyword evidence="1 4" id="KW-0808">Transferase</keyword>
<proteinExistence type="predicted"/>
<dbReference type="EMBL" id="CP001287">
    <property type="protein sequence ID" value="ACK64158.1"/>
    <property type="molecule type" value="Genomic_DNA"/>
</dbReference>
<accession>B7JZJ8</accession>
<dbReference type="AlphaFoldDB" id="B7JZJ8"/>
<dbReference type="RefSeq" id="WP_012593435.1">
    <property type="nucleotide sequence ID" value="NC_011726.1"/>
</dbReference>
<dbReference type="Pfam" id="PF00534">
    <property type="entry name" value="Glycos_transf_1"/>
    <property type="match status" value="1"/>
</dbReference>
<evidence type="ECO:0000259" key="2">
    <source>
        <dbReference type="Pfam" id="PF00534"/>
    </source>
</evidence>
<protein>
    <submittedName>
        <fullName evidence="4">Glycosyl transferase group 1</fullName>
    </submittedName>
</protein>
<dbReference type="PANTHER" id="PTHR46401">
    <property type="entry name" value="GLYCOSYLTRANSFERASE WBBK-RELATED"/>
    <property type="match status" value="1"/>
</dbReference>
<evidence type="ECO:0000313" key="4">
    <source>
        <dbReference type="EMBL" id="ACK64158.1"/>
    </source>
</evidence>
<dbReference type="KEGG" id="cyp:PCC8801_0051"/>
<dbReference type="InterPro" id="IPR001296">
    <property type="entry name" value="Glyco_trans_1"/>
</dbReference>
<dbReference type="Gene3D" id="3.40.50.2000">
    <property type="entry name" value="Glycogen Phosphorylase B"/>
    <property type="match status" value="2"/>
</dbReference>
<reference evidence="5" key="1">
    <citation type="journal article" date="2011" name="MBio">
        <title>Novel metabolic attributes of the genus Cyanothece, comprising a group of unicellular nitrogen-fixing Cyanobacteria.</title>
        <authorList>
            <person name="Bandyopadhyay A."/>
            <person name="Elvitigala T."/>
            <person name="Welsh E."/>
            <person name="Stockel J."/>
            <person name="Liberton M."/>
            <person name="Min H."/>
            <person name="Sherman L.A."/>
            <person name="Pakrasi H.B."/>
        </authorList>
    </citation>
    <scope>NUCLEOTIDE SEQUENCE [LARGE SCALE GENOMIC DNA]</scope>
    <source>
        <strain evidence="5">PCC 8801</strain>
    </source>
</reference>
<feature type="domain" description="Glycosyl transferase family 1" evidence="2">
    <location>
        <begin position="187"/>
        <end position="341"/>
    </location>
</feature>
<gene>
    <name evidence="4" type="ordered locus">PCC8801_0051</name>
</gene>
<dbReference type="STRING" id="41431.PCC8801_0051"/>
<dbReference type="HOGENOM" id="CLU_009583_27_6_3"/>
<dbReference type="CDD" id="cd03809">
    <property type="entry name" value="GT4_MtfB-like"/>
    <property type="match status" value="1"/>
</dbReference>
<name>B7JZJ8_RIPO1</name>
<organism evidence="4 5">
    <name type="scientific">Rippkaea orientalis (strain PCC 8801 / RF-1)</name>
    <name type="common">Cyanothece sp. (strain PCC 8801)</name>
    <dbReference type="NCBI Taxonomy" id="41431"/>
    <lineage>
        <taxon>Bacteria</taxon>
        <taxon>Bacillati</taxon>
        <taxon>Cyanobacteriota</taxon>
        <taxon>Cyanophyceae</taxon>
        <taxon>Oscillatoriophycideae</taxon>
        <taxon>Chroococcales</taxon>
        <taxon>Aphanothecaceae</taxon>
        <taxon>Rippkaea</taxon>
        <taxon>Rippkaea orientalis</taxon>
    </lineage>
</organism>